<dbReference type="InterPro" id="IPR001638">
    <property type="entry name" value="Solute-binding_3/MltF_N"/>
</dbReference>
<name>N6YEY8_THAL4</name>
<sequence>MRISFTTDRFTLPLPSMPSMLAKWLSTALLGLLLTACGPADTPRIADYRSLGELRVATRHDAISYRIDEDGRASGFEHDLLLALGETLGVTVTFVPYPDATRALDAVVNGQAHMAAASLGKNERLPLTWSKPLREVEYVIVGRSDGRMTNTEKDLAGRTVSVRRGTLAAEKIMEIRKRLPGVNVHFPIRAGEEKLLADLAGGTLDLVATDRLHYAFAARLHPELEIVHELPGRSGIAWALPADQPALADGVDAFIDGIGANGRLARLADRYFDYVRRLDDADIATFLARIRERLPRYRDFFQEAEARTGVDWRYIAAVAYQESHWDPQATSFTGVRGMMMLTGDTADRLGVDNRLDPRQSILGGARYLEMLKEQLPDEISEPDRTWMATAAYNLGMGHMNGARAIARRLGKDDRAWWEMKSVLPLLSRPDYAQRLKSGPARGGEAVVMTENVRNYHDILVRLEPPYEPALPRLRLGQAD</sequence>
<evidence type="ECO:0000313" key="7">
    <source>
        <dbReference type="Proteomes" id="UP000013232"/>
    </source>
</evidence>
<dbReference type="GO" id="GO:0000270">
    <property type="term" value="P:peptidoglycan metabolic process"/>
    <property type="evidence" value="ECO:0007669"/>
    <property type="project" value="InterPro"/>
</dbReference>
<dbReference type="InterPro" id="IPR023346">
    <property type="entry name" value="Lysozyme-like_dom_sf"/>
</dbReference>
<evidence type="ECO:0000259" key="5">
    <source>
        <dbReference type="SMART" id="SM00062"/>
    </source>
</evidence>
<dbReference type="STRING" id="1123367.GCA_000621305_00180"/>
<dbReference type="InterPro" id="IPR000189">
    <property type="entry name" value="Transglyc_AS"/>
</dbReference>
<comment type="similarity">
    <text evidence="2">Belongs to the transglycosylase Slt family.</text>
</comment>
<dbReference type="EMBL" id="AMXE01000006">
    <property type="protein sequence ID" value="ENO90095.1"/>
    <property type="molecule type" value="Genomic_DNA"/>
</dbReference>
<proteinExistence type="inferred from homology"/>
<dbReference type="PANTHER" id="PTHR35936">
    <property type="entry name" value="MEMBRANE-BOUND LYTIC MUREIN TRANSGLYCOSYLASE F"/>
    <property type="match status" value="1"/>
</dbReference>
<organism evidence="6 7">
    <name type="scientific">Thauera linaloolentis (strain DSM 12138 / JCM 21573 / CCUG 41526 / CIP 105981 / IAM 15112 / NBRC 102519 / 47Lol)</name>
    <dbReference type="NCBI Taxonomy" id="1123367"/>
    <lineage>
        <taxon>Bacteria</taxon>
        <taxon>Pseudomonadati</taxon>
        <taxon>Pseudomonadota</taxon>
        <taxon>Betaproteobacteria</taxon>
        <taxon>Rhodocyclales</taxon>
        <taxon>Zoogloeaceae</taxon>
        <taxon>Thauera</taxon>
    </lineage>
</organism>
<dbReference type="CDD" id="cd13403">
    <property type="entry name" value="MLTF-like"/>
    <property type="match status" value="1"/>
</dbReference>
<keyword evidence="4" id="KW-0472">Membrane</keyword>
<dbReference type="eggNOG" id="COG4623">
    <property type="taxonomic scope" value="Bacteria"/>
</dbReference>
<dbReference type="Pfam" id="PF01464">
    <property type="entry name" value="SLT"/>
    <property type="match status" value="1"/>
</dbReference>
<reference evidence="6 7" key="1">
    <citation type="submission" date="2012-09" db="EMBL/GenBank/DDBJ databases">
        <title>Draft Genome Sequences of 6 Strains from Genus Thauera.</title>
        <authorList>
            <person name="Liu B."/>
            <person name="Shapleigh J.P."/>
            <person name="Frostegard A.H."/>
        </authorList>
    </citation>
    <scope>NUCLEOTIDE SEQUENCE [LARGE SCALE GENOMIC DNA]</scope>
    <source>
        <strain evidence="7">47Lol / DSM 12138</strain>
    </source>
</reference>
<keyword evidence="3" id="KW-0732">Signal</keyword>
<comment type="caution">
    <text evidence="6">The sequence shown here is derived from an EMBL/GenBank/DDBJ whole genome shotgun (WGS) entry which is preliminary data.</text>
</comment>
<dbReference type="AlphaFoldDB" id="N6YEY8"/>
<dbReference type="CDD" id="cd01009">
    <property type="entry name" value="PBP2_YfhD_N"/>
    <property type="match status" value="1"/>
</dbReference>
<keyword evidence="4" id="KW-0998">Cell outer membrane</keyword>
<protein>
    <recommendedName>
        <fullName evidence="5">Solute-binding protein family 3/N-terminal domain-containing protein</fullName>
    </recommendedName>
</protein>
<comment type="subcellular location">
    <subcellularLocation>
        <location evidence="1">Cell outer membrane</location>
        <topology evidence="1">Peripheral membrane protein</topology>
    </subcellularLocation>
</comment>
<dbReference type="Pfam" id="PF00497">
    <property type="entry name" value="SBP_bac_3"/>
    <property type="match status" value="1"/>
</dbReference>
<dbReference type="Gene3D" id="3.40.190.10">
    <property type="entry name" value="Periplasmic binding protein-like II"/>
    <property type="match status" value="2"/>
</dbReference>
<dbReference type="SUPFAM" id="SSF53955">
    <property type="entry name" value="Lysozyme-like"/>
    <property type="match status" value="1"/>
</dbReference>
<dbReference type="NCBIfam" id="NF008112">
    <property type="entry name" value="PRK10859.1"/>
    <property type="match status" value="1"/>
</dbReference>
<feature type="domain" description="Solute-binding protein family 3/N-terminal" evidence="5">
    <location>
        <begin position="53"/>
        <end position="275"/>
    </location>
</feature>
<evidence type="ECO:0000256" key="4">
    <source>
        <dbReference type="ARBA" id="ARBA00023237"/>
    </source>
</evidence>
<evidence type="ECO:0000256" key="3">
    <source>
        <dbReference type="ARBA" id="ARBA00022729"/>
    </source>
</evidence>
<evidence type="ECO:0000313" key="6">
    <source>
        <dbReference type="EMBL" id="ENO90095.1"/>
    </source>
</evidence>
<keyword evidence="7" id="KW-1185">Reference proteome</keyword>
<evidence type="ECO:0000256" key="2">
    <source>
        <dbReference type="ARBA" id="ARBA00007734"/>
    </source>
</evidence>
<dbReference type="Proteomes" id="UP000013232">
    <property type="component" value="Unassembled WGS sequence"/>
</dbReference>
<accession>N6YEY8</accession>
<dbReference type="Gene3D" id="1.10.530.10">
    <property type="match status" value="1"/>
</dbReference>
<dbReference type="SUPFAM" id="SSF53850">
    <property type="entry name" value="Periplasmic binding protein-like II"/>
    <property type="match status" value="1"/>
</dbReference>
<dbReference type="InterPro" id="IPR008258">
    <property type="entry name" value="Transglycosylase_SLT_dom_1"/>
</dbReference>
<gene>
    <name evidence="6" type="ORF">C666_03490</name>
</gene>
<dbReference type="SMART" id="SM00062">
    <property type="entry name" value="PBPb"/>
    <property type="match status" value="1"/>
</dbReference>
<dbReference type="GO" id="GO:0008933">
    <property type="term" value="F:peptidoglycan lytic transglycosylase activity"/>
    <property type="evidence" value="ECO:0007669"/>
    <property type="project" value="InterPro"/>
</dbReference>
<dbReference type="PROSITE" id="PS00922">
    <property type="entry name" value="TRANSGLYCOSYLASE"/>
    <property type="match status" value="1"/>
</dbReference>
<evidence type="ECO:0000256" key="1">
    <source>
        <dbReference type="ARBA" id="ARBA00004339"/>
    </source>
</evidence>
<dbReference type="GO" id="GO:0009279">
    <property type="term" value="C:cell outer membrane"/>
    <property type="evidence" value="ECO:0007669"/>
    <property type="project" value="UniProtKB-SubCell"/>
</dbReference>